<dbReference type="InterPro" id="IPR001753">
    <property type="entry name" value="Enoyl-CoA_hydra/iso"/>
</dbReference>
<dbReference type="OrthoDB" id="448450at2759"/>
<proteinExistence type="inferred from homology"/>
<accession>A0A9X0CJA7</accession>
<gene>
    <name evidence="3" type="ORF">OS493_039095</name>
</gene>
<dbReference type="CDD" id="cd06558">
    <property type="entry name" value="crotonase-like"/>
    <property type="match status" value="1"/>
</dbReference>
<dbReference type="AlphaFoldDB" id="A0A9X0CJA7"/>
<evidence type="ECO:0000313" key="4">
    <source>
        <dbReference type="Proteomes" id="UP001163046"/>
    </source>
</evidence>
<dbReference type="Pfam" id="PF00378">
    <property type="entry name" value="ECH_1"/>
    <property type="match status" value="1"/>
</dbReference>
<dbReference type="PROSITE" id="PS00166">
    <property type="entry name" value="ENOYL_COA_HYDRATASE"/>
    <property type="match status" value="1"/>
</dbReference>
<name>A0A9X0CJA7_9CNID</name>
<protein>
    <submittedName>
        <fullName evidence="3">Uncharacterized protein</fullName>
    </submittedName>
</protein>
<reference evidence="3" key="1">
    <citation type="submission" date="2023-01" db="EMBL/GenBank/DDBJ databases">
        <title>Genome assembly of the deep-sea coral Lophelia pertusa.</title>
        <authorList>
            <person name="Herrera S."/>
            <person name="Cordes E."/>
        </authorList>
    </citation>
    <scope>NUCLEOTIDE SEQUENCE</scope>
    <source>
        <strain evidence="3">USNM1676648</strain>
        <tissue evidence="3">Polyp</tissue>
    </source>
</reference>
<dbReference type="PANTHER" id="PTHR11941">
    <property type="entry name" value="ENOYL-COA HYDRATASE-RELATED"/>
    <property type="match status" value="1"/>
</dbReference>
<evidence type="ECO:0000313" key="3">
    <source>
        <dbReference type="EMBL" id="KAJ7348776.1"/>
    </source>
</evidence>
<evidence type="ECO:0000256" key="2">
    <source>
        <dbReference type="RuleBase" id="RU003707"/>
    </source>
</evidence>
<dbReference type="EMBL" id="MU827453">
    <property type="protein sequence ID" value="KAJ7348776.1"/>
    <property type="molecule type" value="Genomic_DNA"/>
</dbReference>
<organism evidence="3 4">
    <name type="scientific">Desmophyllum pertusum</name>
    <dbReference type="NCBI Taxonomy" id="174260"/>
    <lineage>
        <taxon>Eukaryota</taxon>
        <taxon>Metazoa</taxon>
        <taxon>Cnidaria</taxon>
        <taxon>Anthozoa</taxon>
        <taxon>Hexacorallia</taxon>
        <taxon>Scleractinia</taxon>
        <taxon>Caryophylliina</taxon>
        <taxon>Caryophylliidae</taxon>
        <taxon>Desmophyllum</taxon>
    </lineage>
</organism>
<evidence type="ECO:0000256" key="1">
    <source>
        <dbReference type="ARBA" id="ARBA00005254"/>
    </source>
</evidence>
<dbReference type="InterPro" id="IPR018376">
    <property type="entry name" value="Enoyl-CoA_hyd/isom_CS"/>
</dbReference>
<comment type="caution">
    <text evidence="3">The sequence shown here is derived from an EMBL/GenBank/DDBJ whole genome shotgun (WGS) entry which is preliminary data.</text>
</comment>
<sequence>MARLLLARPRPALPPARIRETPIIEMPDKCIPAPYTHLTVQGGFTMSYEGFKTFKVEIKEGVAWVTFDFTPVNVQGKPMLDDLNRLAEALEPDRAVKVVVFQSAHSYIFVCHADIDMLCEIPAAERDMSEPILYLQQVLQRISALPQATIAKVEGMARGGGHEFMLACDMRFAAKGKAVFMQMEVGMGIVPCGGGTQRLARQVGMGRAMEIILGAHDFDADLAERYGSINRALDPNEIGPFVEELANRIAKFPAGSITACKRCVISAVETPIEEGLKIEAYQLGQAMSSTPAAKRFAFGKEQGIQNDLETQKNWDKGVMDLQAVQ</sequence>
<comment type="similarity">
    <text evidence="1 2">Belongs to the enoyl-CoA hydratase/isomerase family.</text>
</comment>
<dbReference type="GO" id="GO:0006635">
    <property type="term" value="P:fatty acid beta-oxidation"/>
    <property type="evidence" value="ECO:0007669"/>
    <property type="project" value="TreeGrafter"/>
</dbReference>
<dbReference type="GO" id="GO:0003824">
    <property type="term" value="F:catalytic activity"/>
    <property type="evidence" value="ECO:0007669"/>
    <property type="project" value="InterPro"/>
</dbReference>
<dbReference type="Proteomes" id="UP001163046">
    <property type="component" value="Unassembled WGS sequence"/>
</dbReference>
<dbReference type="SUPFAM" id="SSF52096">
    <property type="entry name" value="ClpP/crotonase"/>
    <property type="match status" value="1"/>
</dbReference>
<dbReference type="PANTHER" id="PTHR11941:SF54">
    <property type="entry name" value="ENOYL-COA HYDRATASE, MITOCHONDRIAL"/>
    <property type="match status" value="1"/>
</dbReference>
<keyword evidence="4" id="KW-1185">Reference proteome</keyword>
<dbReference type="InterPro" id="IPR029045">
    <property type="entry name" value="ClpP/crotonase-like_dom_sf"/>
</dbReference>
<dbReference type="Gene3D" id="3.90.226.10">
    <property type="entry name" value="2-enoyl-CoA Hydratase, Chain A, domain 1"/>
    <property type="match status" value="1"/>
</dbReference>